<accession>A0AA35SQQ8</accession>
<dbReference type="AlphaFoldDB" id="A0AA35SQQ8"/>
<comment type="caution">
    <text evidence="3">The sequence shown here is derived from an EMBL/GenBank/DDBJ whole genome shotgun (WGS) entry which is preliminary data.</text>
</comment>
<keyword evidence="4" id="KW-1185">Reference proteome</keyword>
<keyword evidence="2" id="KW-0472">Membrane</keyword>
<feature type="transmembrane region" description="Helical" evidence="2">
    <location>
        <begin position="79"/>
        <end position="99"/>
    </location>
</feature>
<feature type="coiled-coil region" evidence="1">
    <location>
        <begin position="129"/>
        <end position="156"/>
    </location>
</feature>
<feature type="non-terminal residue" evidence="3">
    <location>
        <position position="1"/>
    </location>
</feature>
<keyword evidence="1" id="KW-0175">Coiled coil</keyword>
<feature type="transmembrane region" description="Helical" evidence="2">
    <location>
        <begin position="49"/>
        <end position="67"/>
    </location>
</feature>
<keyword evidence="2" id="KW-1133">Transmembrane helix</keyword>
<proteinExistence type="predicted"/>
<evidence type="ECO:0000256" key="1">
    <source>
        <dbReference type="SAM" id="Coils"/>
    </source>
</evidence>
<evidence type="ECO:0000313" key="3">
    <source>
        <dbReference type="EMBL" id="CAI8034520.1"/>
    </source>
</evidence>
<reference evidence="3" key="1">
    <citation type="submission" date="2023-03" db="EMBL/GenBank/DDBJ databases">
        <authorList>
            <person name="Steffen K."/>
            <person name="Cardenas P."/>
        </authorList>
    </citation>
    <scope>NUCLEOTIDE SEQUENCE</scope>
</reference>
<keyword evidence="2" id="KW-0812">Transmembrane</keyword>
<protein>
    <submittedName>
        <fullName evidence="3">Uncharacterized protein</fullName>
    </submittedName>
</protein>
<dbReference type="EMBL" id="CASHTH010002737">
    <property type="protein sequence ID" value="CAI8034520.1"/>
    <property type="molecule type" value="Genomic_DNA"/>
</dbReference>
<sequence length="228" mass="25656">NSTNLITWEFILISYFGALAFVLLFLSLQNHNIPAHFSHFSMEGNQSSISVLITLAIFVPGLMFMPCLDSDPRLYQHKFWTTALVSVALPDTLIGTLFLKKFVVIWRERKERVNVERQRSVLEQQRSHFADLGQQASRLKLELKEKEEKVMSLRERQLKDRSDSAISTASSAALLTTCPSSPSSDITCPIDGGGEGEDGGGVNYRNRLFFARTPSDLSPDQNRTLFNV</sequence>
<evidence type="ECO:0000256" key="2">
    <source>
        <dbReference type="SAM" id="Phobius"/>
    </source>
</evidence>
<gene>
    <name evidence="3" type="ORF">GBAR_LOCUS19424</name>
</gene>
<name>A0AA35SQQ8_GEOBA</name>
<evidence type="ECO:0000313" key="4">
    <source>
        <dbReference type="Proteomes" id="UP001174909"/>
    </source>
</evidence>
<feature type="transmembrane region" description="Helical" evidence="2">
    <location>
        <begin position="6"/>
        <end position="28"/>
    </location>
</feature>
<organism evidence="3 4">
    <name type="scientific">Geodia barretti</name>
    <name type="common">Barrett's horny sponge</name>
    <dbReference type="NCBI Taxonomy" id="519541"/>
    <lineage>
        <taxon>Eukaryota</taxon>
        <taxon>Metazoa</taxon>
        <taxon>Porifera</taxon>
        <taxon>Demospongiae</taxon>
        <taxon>Heteroscleromorpha</taxon>
        <taxon>Tetractinellida</taxon>
        <taxon>Astrophorina</taxon>
        <taxon>Geodiidae</taxon>
        <taxon>Geodia</taxon>
    </lineage>
</organism>
<dbReference type="Proteomes" id="UP001174909">
    <property type="component" value="Unassembled WGS sequence"/>
</dbReference>